<evidence type="ECO:0000313" key="3">
    <source>
        <dbReference type="EnsemblMetazoa" id="Aqu2.1.44342_001"/>
    </source>
</evidence>
<dbReference type="Proteomes" id="UP000007879">
    <property type="component" value="Unassembled WGS sequence"/>
</dbReference>
<dbReference type="OMA" id="RRDEKEM"/>
<feature type="domain" description="DDE-1" evidence="2">
    <location>
        <begin position="26"/>
        <end position="147"/>
    </location>
</feature>
<dbReference type="KEGG" id="aqu:105312670"/>
<reference evidence="3" key="2">
    <citation type="submission" date="2017-05" db="UniProtKB">
        <authorList>
            <consortium name="EnsemblMetazoa"/>
        </authorList>
    </citation>
    <scope>IDENTIFICATION</scope>
</reference>
<reference evidence="4" key="1">
    <citation type="journal article" date="2010" name="Nature">
        <title>The Amphimedon queenslandica genome and the evolution of animal complexity.</title>
        <authorList>
            <person name="Srivastava M."/>
            <person name="Simakov O."/>
            <person name="Chapman J."/>
            <person name="Fahey B."/>
            <person name="Gauthier M.E."/>
            <person name="Mitros T."/>
            <person name="Richards G.S."/>
            <person name="Conaco C."/>
            <person name="Dacre M."/>
            <person name="Hellsten U."/>
            <person name="Larroux C."/>
            <person name="Putnam N.H."/>
            <person name="Stanke M."/>
            <person name="Adamska M."/>
            <person name="Darling A."/>
            <person name="Degnan S.M."/>
            <person name="Oakley T.H."/>
            <person name="Plachetzki D.C."/>
            <person name="Zhai Y."/>
            <person name="Adamski M."/>
            <person name="Calcino A."/>
            <person name="Cummins S.F."/>
            <person name="Goodstein D.M."/>
            <person name="Harris C."/>
            <person name="Jackson D.J."/>
            <person name="Leys S.P."/>
            <person name="Shu S."/>
            <person name="Woodcroft B.J."/>
            <person name="Vervoort M."/>
            <person name="Kosik K.S."/>
            <person name="Manning G."/>
            <person name="Degnan B.M."/>
            <person name="Rokhsar D.S."/>
        </authorList>
    </citation>
    <scope>NUCLEOTIDE SEQUENCE [LARGE SCALE GENOMIC DNA]</scope>
</reference>
<gene>
    <name evidence="3" type="primary">105312670</name>
</gene>
<evidence type="ECO:0000256" key="1">
    <source>
        <dbReference type="SAM" id="MobiDB-lite"/>
    </source>
</evidence>
<dbReference type="STRING" id="400682.A0A1X7VVH7"/>
<dbReference type="OrthoDB" id="6779830at2759"/>
<dbReference type="GO" id="GO:0003676">
    <property type="term" value="F:nucleic acid binding"/>
    <property type="evidence" value="ECO:0007669"/>
    <property type="project" value="InterPro"/>
</dbReference>
<protein>
    <recommendedName>
        <fullName evidence="2">DDE-1 domain-containing protein</fullName>
    </recommendedName>
</protein>
<evidence type="ECO:0000259" key="2">
    <source>
        <dbReference type="Pfam" id="PF03184"/>
    </source>
</evidence>
<dbReference type="Pfam" id="PF03184">
    <property type="entry name" value="DDE_1"/>
    <property type="match status" value="1"/>
</dbReference>
<evidence type="ECO:0000313" key="4">
    <source>
        <dbReference type="Proteomes" id="UP000007879"/>
    </source>
</evidence>
<dbReference type="AlphaFoldDB" id="A0A1X7VVH7"/>
<dbReference type="InParanoid" id="A0A1X7VVH7"/>
<dbReference type="InterPro" id="IPR004875">
    <property type="entry name" value="DDE_SF_endonuclease_dom"/>
</dbReference>
<dbReference type="EnsemblMetazoa" id="XM_011405531.1">
    <property type="protein sequence ID" value="XP_011403833.1"/>
    <property type="gene ID" value="LOC105312670"/>
</dbReference>
<accession>A0A1X7VVH7</accession>
<dbReference type="EnsemblMetazoa" id="Aqu2.1.44342_001">
    <property type="protein sequence ID" value="Aqu2.1.44342_001"/>
    <property type="gene ID" value="Aqu2.1.44342"/>
</dbReference>
<organism evidence="3">
    <name type="scientific">Amphimedon queenslandica</name>
    <name type="common">Sponge</name>
    <dbReference type="NCBI Taxonomy" id="400682"/>
    <lineage>
        <taxon>Eukaryota</taxon>
        <taxon>Metazoa</taxon>
        <taxon>Porifera</taxon>
        <taxon>Demospongiae</taxon>
        <taxon>Heteroscleromorpha</taxon>
        <taxon>Haplosclerida</taxon>
        <taxon>Niphatidae</taxon>
        <taxon>Amphimedon</taxon>
    </lineage>
</organism>
<sequence length="387" mass="43917">MGIPLEPFVPEKPCESAPIPCPTPKLSKKARINSDIFLDRLKFFVSNILPTRPVLLIQDGHATHISIDPIKFAKANNIHMLCLPSHMTHILQPLDAGVFKSFKTNFSKSCSSYISKHPGRVVTADILSALVAEAWPISFTTLNIMSGFRKCGLFPHNPSAVDDRQMAPSKALVARESKTIETVPNVPSSDSITDNASDASSVDSPVFTIEKEELYGKRFQEGFDIPDPGYAAWLKINHPEIALSTTGTSTTMSSKPNSASRVDKQQVASSDVLHQVLVLPVPQQQKQRQREGVTTRRCCITDMLDELKENEKRRRDEKEMKLAKQLEKEENRRMKALEKEQKQKEHQKAKEEKLKEKEAKLLEKQQRQREKEEKREAKQREKEEKRD</sequence>
<feature type="region of interest" description="Disordered" evidence="1">
    <location>
        <begin position="311"/>
        <end position="387"/>
    </location>
</feature>
<name>A0A1X7VVH7_AMPQE</name>
<keyword evidence="4" id="KW-1185">Reference proteome</keyword>
<proteinExistence type="predicted"/>
<dbReference type="eggNOG" id="ENOG502SBGG">
    <property type="taxonomic scope" value="Eukaryota"/>
</dbReference>